<feature type="non-terminal residue" evidence="1">
    <location>
        <position position="108"/>
    </location>
</feature>
<dbReference type="OrthoDB" id="5987946at2759"/>
<protein>
    <submittedName>
        <fullName evidence="1">Uncharacterized protein</fullName>
    </submittedName>
</protein>
<keyword evidence="2" id="KW-1185">Reference proteome</keyword>
<dbReference type="EMBL" id="CACRXK020039234">
    <property type="protein sequence ID" value="CAB4045396.1"/>
    <property type="molecule type" value="Genomic_DNA"/>
</dbReference>
<proteinExistence type="predicted"/>
<accession>A0A7D9KIM9</accession>
<reference evidence="1" key="1">
    <citation type="submission" date="2020-04" db="EMBL/GenBank/DDBJ databases">
        <authorList>
            <person name="Alioto T."/>
            <person name="Alioto T."/>
            <person name="Gomez Garrido J."/>
        </authorList>
    </citation>
    <scope>NUCLEOTIDE SEQUENCE</scope>
    <source>
        <strain evidence="1">A484AB</strain>
    </source>
</reference>
<comment type="caution">
    <text evidence="1">The sequence shown here is derived from an EMBL/GenBank/DDBJ whole genome shotgun (WGS) entry which is preliminary data.</text>
</comment>
<sequence>MKQTQTPNKHEQVKLMKAGLGRKKVVCPNKNASHTEFCQFLEDKFPKLKAGGGFELLRCGGVGLRPLVVVPPGPSGYCVPYLKENFSQAVVYVRPLQVNLDINEEPFM</sequence>
<organism evidence="1 2">
    <name type="scientific">Paramuricea clavata</name>
    <name type="common">Red gorgonian</name>
    <name type="synonym">Violescent sea-whip</name>
    <dbReference type="NCBI Taxonomy" id="317549"/>
    <lineage>
        <taxon>Eukaryota</taxon>
        <taxon>Metazoa</taxon>
        <taxon>Cnidaria</taxon>
        <taxon>Anthozoa</taxon>
        <taxon>Octocorallia</taxon>
        <taxon>Malacalcyonacea</taxon>
        <taxon>Plexauridae</taxon>
        <taxon>Paramuricea</taxon>
    </lineage>
</organism>
<gene>
    <name evidence="1" type="ORF">PACLA_8A050744</name>
</gene>
<dbReference type="AlphaFoldDB" id="A0A7D9KIM9"/>
<dbReference type="Proteomes" id="UP001152795">
    <property type="component" value="Unassembled WGS sequence"/>
</dbReference>
<name>A0A7D9KIM9_PARCT</name>
<evidence type="ECO:0000313" key="1">
    <source>
        <dbReference type="EMBL" id="CAB4045396.1"/>
    </source>
</evidence>
<evidence type="ECO:0000313" key="2">
    <source>
        <dbReference type="Proteomes" id="UP001152795"/>
    </source>
</evidence>